<accession>A0A7M7LIL0</accession>
<dbReference type="KEGG" id="spu:752638"/>
<protein>
    <recommendedName>
        <fullName evidence="4">M-phase phosphoprotein 6</fullName>
    </recommendedName>
</protein>
<proteinExistence type="predicted"/>
<evidence type="ECO:0000313" key="3">
    <source>
        <dbReference type="Proteomes" id="UP000007110"/>
    </source>
</evidence>
<dbReference type="PANTHER" id="PTHR13582">
    <property type="entry name" value="M-PHASE PHOSPHOPROTEIN 6"/>
    <property type="match status" value="1"/>
</dbReference>
<organism evidence="2 3">
    <name type="scientific">Strongylocentrotus purpuratus</name>
    <name type="common">Purple sea urchin</name>
    <dbReference type="NCBI Taxonomy" id="7668"/>
    <lineage>
        <taxon>Eukaryota</taxon>
        <taxon>Metazoa</taxon>
        <taxon>Echinodermata</taxon>
        <taxon>Eleutherozoa</taxon>
        <taxon>Echinozoa</taxon>
        <taxon>Echinoidea</taxon>
        <taxon>Euechinoidea</taxon>
        <taxon>Echinacea</taxon>
        <taxon>Camarodonta</taxon>
        <taxon>Echinidea</taxon>
        <taxon>Strongylocentrotidae</taxon>
        <taxon>Strongylocentrotus</taxon>
    </lineage>
</organism>
<sequence>MAGNRGQNKNVRLSKNLSEMKFMQRRVKKDAEEELESEKQRQIDDDHWVLDLPDLISKGNRYETVDSMADCEDLVFGRMSFKGMNPVIEKVMRIMNGEEEEEEEELEEKAEGVTEEEMANRYSSLVGTIGKKFDKKRIHSQTDVDAPRKKHKKKFLKPPDE</sequence>
<feature type="region of interest" description="Disordered" evidence="1">
    <location>
        <begin position="98"/>
        <end position="119"/>
    </location>
</feature>
<evidence type="ECO:0000256" key="1">
    <source>
        <dbReference type="SAM" id="MobiDB-lite"/>
    </source>
</evidence>
<dbReference type="EnsemblMetazoa" id="XM_001179750">
    <property type="protein sequence ID" value="XP_001179750"/>
    <property type="gene ID" value="LOC752638"/>
</dbReference>
<dbReference type="RefSeq" id="XP_001179750.2">
    <property type="nucleotide sequence ID" value="XM_001179750.4"/>
</dbReference>
<name>A0A7M7LIL0_STRPU</name>
<dbReference type="Pfam" id="PF10175">
    <property type="entry name" value="MPP6"/>
    <property type="match status" value="1"/>
</dbReference>
<feature type="compositionally biased region" description="Basic residues" evidence="1">
    <location>
        <begin position="148"/>
        <end position="161"/>
    </location>
</feature>
<dbReference type="GO" id="GO:0000460">
    <property type="term" value="P:maturation of 5.8S rRNA"/>
    <property type="evidence" value="ECO:0000318"/>
    <property type="project" value="GO_Central"/>
</dbReference>
<dbReference type="PANTHER" id="PTHR13582:SF0">
    <property type="entry name" value="M-PHASE PHOSPHOPROTEIN 6"/>
    <property type="match status" value="1"/>
</dbReference>
<feature type="compositionally biased region" description="Acidic residues" evidence="1">
    <location>
        <begin position="98"/>
        <end position="117"/>
    </location>
</feature>
<keyword evidence="3" id="KW-1185">Reference proteome</keyword>
<dbReference type="AlphaFoldDB" id="A0A7M7LIL0"/>
<evidence type="ECO:0000313" key="2">
    <source>
        <dbReference type="EnsemblMetazoa" id="XP_001179750"/>
    </source>
</evidence>
<dbReference type="GeneID" id="752638"/>
<reference evidence="2" key="2">
    <citation type="submission" date="2021-01" db="UniProtKB">
        <authorList>
            <consortium name="EnsemblMetazoa"/>
        </authorList>
    </citation>
    <scope>IDENTIFICATION</scope>
</reference>
<dbReference type="CTD" id="10200"/>
<dbReference type="Proteomes" id="UP000007110">
    <property type="component" value="Unassembled WGS sequence"/>
</dbReference>
<dbReference type="OrthoDB" id="20403at2759"/>
<evidence type="ECO:0008006" key="4">
    <source>
        <dbReference type="Google" id="ProtNLM"/>
    </source>
</evidence>
<dbReference type="FunCoup" id="A0A7M7LIL0">
    <property type="interactions" value="1387"/>
</dbReference>
<dbReference type="InterPro" id="IPR019324">
    <property type="entry name" value="MPP6"/>
</dbReference>
<feature type="region of interest" description="Disordered" evidence="1">
    <location>
        <begin position="137"/>
        <end position="161"/>
    </location>
</feature>
<dbReference type="InParanoid" id="A0A7M7LIL0"/>
<dbReference type="OMA" id="SYTICAG"/>
<reference evidence="3" key="1">
    <citation type="submission" date="2015-02" db="EMBL/GenBank/DDBJ databases">
        <title>Genome sequencing for Strongylocentrotus purpuratus.</title>
        <authorList>
            <person name="Murali S."/>
            <person name="Liu Y."/>
            <person name="Vee V."/>
            <person name="English A."/>
            <person name="Wang M."/>
            <person name="Skinner E."/>
            <person name="Han Y."/>
            <person name="Muzny D.M."/>
            <person name="Worley K.C."/>
            <person name="Gibbs R.A."/>
        </authorList>
    </citation>
    <scope>NUCLEOTIDE SEQUENCE</scope>
</reference>